<reference evidence="6" key="1">
    <citation type="submission" date="2017-08" db="EMBL/GenBank/DDBJ databases">
        <authorList>
            <person name="Varghese N."/>
            <person name="Submissions S."/>
        </authorList>
    </citation>
    <scope>NUCLEOTIDE SEQUENCE [LARGE SCALE GENOMIC DNA]</scope>
    <source>
        <strain evidence="6">JA234</strain>
    </source>
</reference>
<evidence type="ECO:0000313" key="5">
    <source>
        <dbReference type="EMBL" id="SNX71561.1"/>
    </source>
</evidence>
<protein>
    <submittedName>
        <fullName evidence="5">Polyhydroxyalkanoate synthase</fullName>
    </submittedName>
</protein>
<dbReference type="Pfam" id="PF12551">
    <property type="entry name" value="PHBC_N"/>
    <property type="match status" value="1"/>
</dbReference>
<evidence type="ECO:0000259" key="3">
    <source>
        <dbReference type="Pfam" id="PF07167"/>
    </source>
</evidence>
<keyword evidence="2" id="KW-0012">Acyltransferase</keyword>
<evidence type="ECO:0000256" key="1">
    <source>
        <dbReference type="ARBA" id="ARBA00022679"/>
    </source>
</evidence>
<dbReference type="EMBL" id="OAOQ01000010">
    <property type="protein sequence ID" value="SNX71561.1"/>
    <property type="molecule type" value="Genomic_DNA"/>
</dbReference>
<name>A0A285CVF7_9RHOB</name>
<dbReference type="GO" id="GO:0042619">
    <property type="term" value="P:poly-hydroxybutyrate biosynthetic process"/>
    <property type="evidence" value="ECO:0007669"/>
    <property type="project" value="InterPro"/>
</dbReference>
<feature type="domain" description="Poly-beta-hydroxybutyrate polymerase N-terminal" evidence="4">
    <location>
        <begin position="67"/>
        <end position="103"/>
    </location>
</feature>
<dbReference type="PANTHER" id="PTHR36837:SF5">
    <property type="entry name" value="POLY-3-HYDROXYBUTYRATE SYNTHASE"/>
    <property type="match status" value="1"/>
</dbReference>
<dbReference type="SUPFAM" id="SSF53474">
    <property type="entry name" value="alpha/beta-Hydrolases"/>
    <property type="match status" value="1"/>
</dbReference>
<keyword evidence="6" id="KW-1185">Reference proteome</keyword>
<proteinExistence type="predicted"/>
<feature type="domain" description="Poly-beta-hydroxybutyrate polymerase N-terminal" evidence="3">
    <location>
        <begin position="140"/>
        <end position="309"/>
    </location>
</feature>
<dbReference type="InterPro" id="IPR022211">
    <property type="entry name" value="PHBC_N"/>
</dbReference>
<gene>
    <name evidence="5" type="ORF">SAMN05878503_11032</name>
</gene>
<dbReference type="AlphaFoldDB" id="A0A285CVF7"/>
<evidence type="ECO:0000256" key="2">
    <source>
        <dbReference type="ARBA" id="ARBA00023315"/>
    </source>
</evidence>
<dbReference type="GO" id="GO:0016746">
    <property type="term" value="F:acyltransferase activity"/>
    <property type="evidence" value="ECO:0007669"/>
    <property type="project" value="UniProtKB-KW"/>
</dbReference>
<sequence>MSPPTSKPFAVVGPFDWWVSATVDLMRTWAQFSRVGTGSDTARFAATPAPAAFPIDKAEVDPPTSGDRLLHATMGRLTSGVSPASLALAYSDWALHLAASPGKWQQLSEKAVRKAVRLATHAAEVSADPDCPLCIEPLPQDDRFRAEAWQCWPFRLIYQGFLLNQQWWHSATTGIGGVSAHHEHVVSFVARQLLDAMSPVNFIATNPEVLEVTLREGGQNLVRGAMNLISDWERAAGGKEPPGAEAFRPGETVAVTPGQVVWRNRLIELIQYTPTTDQTWAEPILIVPAWIMKYYILDLSPENSLVKYLVGRGHTVFMISWHNPTAEDRDLGMDDYLRLGVLDALKAIGAILPGHKVNALGYCLGGTLLSIAAAYLAREGREAFNSVTLLAAQTDFTEAGELTLFIDESQLDYLEDIMWDQGYLDTRHMAGAFQLLRSNDLIWSRVVKDYLMGQRAFRIGFDLMAWNADATRMPYRMHSEYLRRLFLKNDLFEGRYQVDGRPVVLSDIRAPIFTVSTETDHVAPWRSVYKINLVTETDVTFLLTSGGHNAGIISPPGQKRRHFRVSHRPVGSPYMDPDTWYRSHPGTQGSWWPVWADWLESQSAGRNVPPPLGSVKKGYPTLGPAPGLYVLER</sequence>
<dbReference type="RefSeq" id="WP_097030822.1">
    <property type="nucleotide sequence ID" value="NZ_OAOQ01000010.1"/>
</dbReference>
<dbReference type="InterPro" id="IPR010941">
    <property type="entry name" value="PhaC_N"/>
</dbReference>
<dbReference type="InterPro" id="IPR051321">
    <property type="entry name" value="PHA/PHB_synthase"/>
</dbReference>
<dbReference type="InterPro" id="IPR029058">
    <property type="entry name" value="AB_hydrolase_fold"/>
</dbReference>
<dbReference type="OrthoDB" id="7208816at2"/>
<accession>A0A285CVF7</accession>
<dbReference type="PANTHER" id="PTHR36837">
    <property type="entry name" value="POLY(3-HYDROXYALKANOATE) POLYMERASE SUBUNIT PHAC"/>
    <property type="match status" value="1"/>
</dbReference>
<dbReference type="Proteomes" id="UP000219467">
    <property type="component" value="Unassembled WGS sequence"/>
</dbReference>
<dbReference type="Gene3D" id="3.40.50.1820">
    <property type="entry name" value="alpha/beta hydrolase"/>
    <property type="match status" value="1"/>
</dbReference>
<evidence type="ECO:0000259" key="4">
    <source>
        <dbReference type="Pfam" id="PF12551"/>
    </source>
</evidence>
<dbReference type="Pfam" id="PF07167">
    <property type="entry name" value="PhaC_N"/>
    <property type="match status" value="1"/>
</dbReference>
<keyword evidence="1" id="KW-0808">Transferase</keyword>
<evidence type="ECO:0000313" key="6">
    <source>
        <dbReference type="Proteomes" id="UP000219467"/>
    </source>
</evidence>
<organism evidence="5 6">
    <name type="scientific">Cereibacter ovatus</name>
    <dbReference type="NCBI Taxonomy" id="439529"/>
    <lineage>
        <taxon>Bacteria</taxon>
        <taxon>Pseudomonadati</taxon>
        <taxon>Pseudomonadota</taxon>
        <taxon>Alphaproteobacteria</taxon>
        <taxon>Rhodobacterales</taxon>
        <taxon>Paracoccaceae</taxon>
        <taxon>Cereibacter</taxon>
    </lineage>
</organism>